<evidence type="ECO:0008006" key="5">
    <source>
        <dbReference type="Google" id="ProtNLM"/>
    </source>
</evidence>
<comment type="similarity">
    <text evidence="1">Belongs to the metallo-dependent hydrolases superfamily. ATZ/TRZ family.</text>
</comment>
<dbReference type="SUPFAM" id="SSF51338">
    <property type="entry name" value="Composite domain of metallo-dependent hydrolases"/>
    <property type="match status" value="2"/>
</dbReference>
<dbReference type="SUPFAM" id="SSF51556">
    <property type="entry name" value="Metallo-dependent hydrolases"/>
    <property type="match status" value="1"/>
</dbReference>
<reference evidence="3 4" key="1">
    <citation type="submission" date="2018-09" db="EMBL/GenBank/DDBJ databases">
        <title>Draft genome sequence of Rhodopseudomonas palustris 2.1.18.</title>
        <authorList>
            <person name="Robertson S.L."/>
            <person name="Meyer T.E."/>
            <person name="Kyndt J.A."/>
        </authorList>
    </citation>
    <scope>NUCLEOTIDE SEQUENCE [LARGE SCALE GENOMIC DNA]</scope>
    <source>
        <strain evidence="3 4">2.1.18</strain>
    </source>
</reference>
<keyword evidence="2" id="KW-0378">Hydrolase</keyword>
<gene>
    <name evidence="3" type="ORF">D4Q52_20445</name>
</gene>
<dbReference type="InterPro" id="IPR050287">
    <property type="entry name" value="MTA/SAH_deaminase"/>
</dbReference>
<dbReference type="Gene3D" id="2.30.40.10">
    <property type="entry name" value="Urease, subunit C, domain 1"/>
    <property type="match status" value="2"/>
</dbReference>
<dbReference type="PANTHER" id="PTHR43794">
    <property type="entry name" value="AMINOHYDROLASE SSNA-RELATED"/>
    <property type="match status" value="1"/>
</dbReference>
<comment type="caution">
    <text evidence="3">The sequence shown here is derived from an EMBL/GenBank/DDBJ whole genome shotgun (WGS) entry which is preliminary data.</text>
</comment>
<evidence type="ECO:0000256" key="1">
    <source>
        <dbReference type="ARBA" id="ARBA00006745"/>
    </source>
</evidence>
<dbReference type="Gene3D" id="3.20.20.140">
    <property type="entry name" value="Metal-dependent hydrolases"/>
    <property type="match status" value="1"/>
</dbReference>
<dbReference type="GO" id="GO:0016810">
    <property type="term" value="F:hydrolase activity, acting on carbon-nitrogen (but not peptide) bonds"/>
    <property type="evidence" value="ECO:0007669"/>
    <property type="project" value="InterPro"/>
</dbReference>
<dbReference type="PANTHER" id="PTHR43794:SF11">
    <property type="entry name" value="AMIDOHYDROLASE-RELATED DOMAIN-CONTAINING PROTEIN"/>
    <property type="match status" value="1"/>
</dbReference>
<dbReference type="AlphaFoldDB" id="A0A418V0J0"/>
<dbReference type="RefSeq" id="WP_119858422.1">
    <property type="nucleotide sequence ID" value="NZ_QYYD01000024.1"/>
</dbReference>
<evidence type="ECO:0000256" key="2">
    <source>
        <dbReference type="ARBA" id="ARBA00022801"/>
    </source>
</evidence>
<name>A0A418V0J0_RHOPL</name>
<dbReference type="InterPro" id="IPR011059">
    <property type="entry name" value="Metal-dep_hydrolase_composite"/>
</dbReference>
<dbReference type="EMBL" id="QYYD01000024">
    <property type="protein sequence ID" value="RJF69357.1"/>
    <property type="molecule type" value="Genomic_DNA"/>
</dbReference>
<evidence type="ECO:0000313" key="3">
    <source>
        <dbReference type="EMBL" id="RJF69357.1"/>
    </source>
</evidence>
<accession>A0A418V0J0</accession>
<proteinExistence type="inferred from homology"/>
<sequence length="331" mass="35397">MFCLCCSPAPSGFKAEGLAPPVMDIANAMRRRAGYDRRKTYSAAPASHPERTDLVIRNVRAVTLDPHLGEIAATDIHIRDGEIVHLGRLAATAPDEIDGSGLTALPGLIAAHRHPWTETVGVAAITDARDLYRVLRLALLEQMAAGVTSIHHCAVDIAGAHAETALLALIDSGLRGLFSAPPSLAERALRELQATWFTAPQEHLVELGFAAAAGAVPEFPEFAMLAATGEHSAEAEPPSSPGHDAAALGMEPWIGSLSPGKRADLILIRGHQPWRERGNEPISADEVDMVCIDSRVRKRNGVLLDPNEGLIRREGVETIGRLRQRAAPSLN</sequence>
<dbReference type="OrthoDB" id="9796020at2"/>
<dbReference type="Proteomes" id="UP000285523">
    <property type="component" value="Unassembled WGS sequence"/>
</dbReference>
<protein>
    <recommendedName>
        <fullName evidence="5">Amidohydrolase-related domain-containing protein</fullName>
    </recommendedName>
</protein>
<evidence type="ECO:0000313" key="4">
    <source>
        <dbReference type="Proteomes" id="UP000285523"/>
    </source>
</evidence>
<dbReference type="InterPro" id="IPR032466">
    <property type="entry name" value="Metal_Hydrolase"/>
</dbReference>
<organism evidence="3 4">
    <name type="scientific">Rhodopseudomonas palustris</name>
    <dbReference type="NCBI Taxonomy" id="1076"/>
    <lineage>
        <taxon>Bacteria</taxon>
        <taxon>Pseudomonadati</taxon>
        <taxon>Pseudomonadota</taxon>
        <taxon>Alphaproteobacteria</taxon>
        <taxon>Hyphomicrobiales</taxon>
        <taxon>Nitrobacteraceae</taxon>
        <taxon>Rhodopseudomonas</taxon>
    </lineage>
</organism>